<evidence type="ECO:0000256" key="2">
    <source>
        <dbReference type="ARBA" id="ARBA00006676"/>
    </source>
</evidence>
<dbReference type="GO" id="GO:0046872">
    <property type="term" value="F:metal ion binding"/>
    <property type="evidence" value="ECO:0007669"/>
    <property type="project" value="UniProtKB-KW"/>
</dbReference>
<evidence type="ECO:0000259" key="7">
    <source>
        <dbReference type="Pfam" id="PF00962"/>
    </source>
</evidence>
<gene>
    <name evidence="8" type="primary">add</name>
    <name evidence="8" type="ORF">CEP64_00445</name>
</gene>
<dbReference type="Pfam" id="PF00962">
    <property type="entry name" value="A_deaminase"/>
    <property type="match status" value="1"/>
</dbReference>
<dbReference type="EC" id="3.5.4.4" evidence="3"/>
<dbReference type="GO" id="GO:0005829">
    <property type="term" value="C:cytosol"/>
    <property type="evidence" value="ECO:0007669"/>
    <property type="project" value="TreeGrafter"/>
</dbReference>
<sequence>MSKINEVAKTELHCHLDGSVSIELIQQLAREQHVSINLEDIQVNQNCESLDDYLKSFDTILKVLQTKDSLEKAVVDVARQAHHDNVKYIEIRFAPLFHTDKGLNIEEILEAVNNGAIEAEHTYDIKVNLLICGMRHHDNQTNIDLFKSVDQLNTNNRHIVGFDFAGPEEAFPTKAIQEAIQHSTDSGHYLTLHAGECGCIHNIIEGIELGARRIGHGVAAIQDNQALSYIKQHNALLEICPTSNLQTKAIQSVEELNIRKLIEQGIPFNINTDNRTVSNTNLNQEYQFLYNHQLLSIVEMKDINIKALDHAFISDIEKEQLKAKY</sequence>
<dbReference type="Gene3D" id="3.20.20.140">
    <property type="entry name" value="Metal-dependent hydrolases"/>
    <property type="match status" value="1"/>
</dbReference>
<dbReference type="InterPro" id="IPR006330">
    <property type="entry name" value="Ado/ade_deaminase"/>
</dbReference>
<dbReference type="GO" id="GO:0004000">
    <property type="term" value="F:adenosine deaminase activity"/>
    <property type="evidence" value="ECO:0007669"/>
    <property type="project" value="TreeGrafter"/>
</dbReference>
<dbReference type="NCBIfam" id="TIGR01430">
    <property type="entry name" value="aden_deam"/>
    <property type="match status" value="1"/>
</dbReference>
<dbReference type="EMBL" id="CP022046">
    <property type="protein sequence ID" value="ASE33119.1"/>
    <property type="molecule type" value="Genomic_DNA"/>
</dbReference>
<keyword evidence="6" id="KW-0862">Zinc</keyword>
<dbReference type="PANTHER" id="PTHR11409">
    <property type="entry name" value="ADENOSINE DEAMINASE"/>
    <property type="match status" value="1"/>
</dbReference>
<evidence type="ECO:0000256" key="5">
    <source>
        <dbReference type="ARBA" id="ARBA00022801"/>
    </source>
</evidence>
<evidence type="ECO:0000256" key="1">
    <source>
        <dbReference type="ARBA" id="ARBA00001947"/>
    </source>
</evidence>
<proteinExistence type="inferred from homology"/>
<dbReference type="RefSeq" id="WP_088592123.1">
    <property type="nucleotide sequence ID" value="NZ_CP022046.2"/>
</dbReference>
<evidence type="ECO:0000256" key="3">
    <source>
        <dbReference type="ARBA" id="ARBA00012784"/>
    </source>
</evidence>
<dbReference type="SUPFAM" id="SSF51556">
    <property type="entry name" value="Metallo-dependent hydrolases"/>
    <property type="match status" value="1"/>
</dbReference>
<protein>
    <recommendedName>
        <fullName evidence="3">adenosine deaminase</fullName>
        <ecNumber evidence="3">3.5.4.4</ecNumber>
    </recommendedName>
</protein>
<keyword evidence="4" id="KW-0479">Metal-binding</keyword>
<dbReference type="PANTHER" id="PTHR11409:SF43">
    <property type="entry name" value="ADENOSINE DEAMINASE"/>
    <property type="match status" value="1"/>
</dbReference>
<comment type="similarity">
    <text evidence="2">Belongs to the metallo-dependent hydrolases superfamily. Adenosine and AMP deaminases family.</text>
</comment>
<evidence type="ECO:0000256" key="6">
    <source>
        <dbReference type="ARBA" id="ARBA00022833"/>
    </source>
</evidence>
<organism evidence="8 9">
    <name type="scientific">Mammaliicoccus sciuri</name>
    <name type="common">Staphylococcus sciuri</name>
    <dbReference type="NCBI Taxonomy" id="1296"/>
    <lineage>
        <taxon>Bacteria</taxon>
        <taxon>Bacillati</taxon>
        <taxon>Bacillota</taxon>
        <taxon>Bacilli</taxon>
        <taxon>Bacillales</taxon>
        <taxon>Staphylococcaceae</taxon>
        <taxon>Mammaliicoccus</taxon>
    </lineage>
</organism>
<feature type="domain" description="Adenosine deaminase" evidence="7">
    <location>
        <begin position="9"/>
        <end position="322"/>
    </location>
</feature>
<accession>A0AAI8DG48</accession>
<comment type="cofactor">
    <cofactor evidence="1">
        <name>Zn(2+)</name>
        <dbReference type="ChEBI" id="CHEBI:29105"/>
    </cofactor>
</comment>
<dbReference type="KEGG" id="sscu:CEP64_00445"/>
<evidence type="ECO:0000313" key="8">
    <source>
        <dbReference type="EMBL" id="ASE33119.1"/>
    </source>
</evidence>
<dbReference type="InterPro" id="IPR001365">
    <property type="entry name" value="A_deaminase_dom"/>
</dbReference>
<name>A0AAI8DG48_MAMSC</name>
<dbReference type="InterPro" id="IPR032466">
    <property type="entry name" value="Metal_Hydrolase"/>
</dbReference>
<dbReference type="GO" id="GO:0043103">
    <property type="term" value="P:hypoxanthine salvage"/>
    <property type="evidence" value="ECO:0007669"/>
    <property type="project" value="TreeGrafter"/>
</dbReference>
<evidence type="ECO:0000256" key="4">
    <source>
        <dbReference type="ARBA" id="ARBA00022723"/>
    </source>
</evidence>
<dbReference type="GO" id="GO:0006154">
    <property type="term" value="P:adenosine catabolic process"/>
    <property type="evidence" value="ECO:0007669"/>
    <property type="project" value="TreeGrafter"/>
</dbReference>
<dbReference type="Proteomes" id="UP000197058">
    <property type="component" value="Chromosome"/>
</dbReference>
<reference evidence="9" key="1">
    <citation type="submission" date="2017-06" db="EMBL/GenBank/DDBJ databases">
        <title>FDA dAtabase for Regulatory Grade micrObial Sequences (FDA-ARGOS): Supporting development and validation of Infectious Disease Dx tests.</title>
        <authorList>
            <person name="Goldberg B."/>
            <person name="Campos J."/>
            <person name="Tallon L."/>
            <person name="Sadzewicz L."/>
            <person name="Sengamalay N."/>
            <person name="Ott S."/>
            <person name="Godinez A."/>
            <person name="Nagaraj S."/>
            <person name="Vavikolanu K."/>
            <person name="Nadendla S."/>
            <person name="George J."/>
            <person name="Geyer C."/>
            <person name="Sichtig H."/>
        </authorList>
    </citation>
    <scope>NUCLEOTIDE SEQUENCE [LARGE SCALE GENOMIC DNA]</scope>
    <source>
        <strain evidence="9">FDAARGOS_285</strain>
    </source>
</reference>
<evidence type="ECO:0000313" key="9">
    <source>
        <dbReference type="Proteomes" id="UP000197058"/>
    </source>
</evidence>
<keyword evidence="5" id="KW-0378">Hydrolase</keyword>
<dbReference type="GO" id="GO:0046103">
    <property type="term" value="P:inosine biosynthetic process"/>
    <property type="evidence" value="ECO:0007669"/>
    <property type="project" value="TreeGrafter"/>
</dbReference>
<dbReference type="AlphaFoldDB" id="A0AAI8DG48"/>